<name>A0A7R9BWM6_9CRUS</name>
<dbReference type="EMBL" id="CAJPEX010003022">
    <property type="protein sequence ID" value="CAG0921764.1"/>
    <property type="molecule type" value="Genomic_DNA"/>
</dbReference>
<dbReference type="EMBL" id="OA885059">
    <property type="protein sequence ID" value="CAD7281612.1"/>
    <property type="molecule type" value="Genomic_DNA"/>
</dbReference>
<feature type="region of interest" description="Disordered" evidence="1">
    <location>
        <begin position="324"/>
        <end position="344"/>
    </location>
</feature>
<keyword evidence="3" id="KW-1185">Reference proteome</keyword>
<feature type="region of interest" description="Disordered" evidence="1">
    <location>
        <begin position="181"/>
        <end position="203"/>
    </location>
</feature>
<feature type="compositionally biased region" description="Polar residues" evidence="1">
    <location>
        <begin position="83"/>
        <end position="102"/>
    </location>
</feature>
<proteinExistence type="predicted"/>
<dbReference type="AlphaFoldDB" id="A0A7R9BWM6"/>
<feature type="region of interest" description="Disordered" evidence="1">
    <location>
        <begin position="75"/>
        <end position="110"/>
    </location>
</feature>
<evidence type="ECO:0000256" key="1">
    <source>
        <dbReference type="SAM" id="MobiDB-lite"/>
    </source>
</evidence>
<evidence type="ECO:0000313" key="3">
    <source>
        <dbReference type="Proteomes" id="UP000678499"/>
    </source>
</evidence>
<evidence type="ECO:0000313" key="2">
    <source>
        <dbReference type="EMBL" id="CAD7281612.1"/>
    </source>
</evidence>
<sequence length="568" mass="63077">MPGALGTALATQTVQAQVEASVAMHVHICHVLLAEAAHTLFGEPFQVSSEAVQEELLDPKKSLVFRSIKSRFRHSAPELPPASSMNHGPSNQGNTTPINPGSSRAPPAAADDEAYVEKILDEFRKRHSHVAAEHVTEFSDLVKSSVSRLVPELQKPRRPSEVTVGNIKEAEAIKNLKTVPKKSAISRPASSKDTSEAASQSNDVSFNPDLLEVEIDNTHPVTEIFTSELLNYEAMLEKRLVTYAEFQRLVMKSILAAIRKANTFNPAEHGPEKTNDGLPNYSKLLCDCIVNNIQQQEEFMDCFFNYLGEKVDFPELANVRSDSKFPQEERSSATPHSSSSIRGFRLSTETSPILAPSKSIAHPGVLSSEFMIKNIAHIVKKMQPQFEVILFSFMELDLRLADRFLRIFSEKVPKVVSGTVTPQVLRRSSAFSNRIRKLALGPTYFTRAYQVAVQDYETKLKRLIADIAANDAEMKKRNLNVASMALLESKATMLKFLRPMEKAPVVRLRIIPPETASNVDESTSGAIDLAGPTRRRFMSVTDVSSSAVIEASKRAVEKKRRSREENDH</sequence>
<protein>
    <submittedName>
        <fullName evidence="2">Uncharacterized protein</fullName>
    </submittedName>
</protein>
<accession>A0A7R9BWM6</accession>
<feature type="compositionally biased region" description="Polar residues" evidence="1">
    <location>
        <begin position="332"/>
        <end position="344"/>
    </location>
</feature>
<feature type="compositionally biased region" description="Polar residues" evidence="1">
    <location>
        <begin position="188"/>
        <end position="203"/>
    </location>
</feature>
<dbReference type="Proteomes" id="UP000678499">
    <property type="component" value="Unassembled WGS sequence"/>
</dbReference>
<reference evidence="2" key="1">
    <citation type="submission" date="2020-11" db="EMBL/GenBank/DDBJ databases">
        <authorList>
            <person name="Tran Van P."/>
        </authorList>
    </citation>
    <scope>NUCLEOTIDE SEQUENCE</scope>
</reference>
<gene>
    <name evidence="2" type="ORF">NMOB1V02_LOCUS9252</name>
</gene>
<organism evidence="2">
    <name type="scientific">Notodromas monacha</name>
    <dbReference type="NCBI Taxonomy" id="399045"/>
    <lineage>
        <taxon>Eukaryota</taxon>
        <taxon>Metazoa</taxon>
        <taxon>Ecdysozoa</taxon>
        <taxon>Arthropoda</taxon>
        <taxon>Crustacea</taxon>
        <taxon>Oligostraca</taxon>
        <taxon>Ostracoda</taxon>
        <taxon>Podocopa</taxon>
        <taxon>Podocopida</taxon>
        <taxon>Cypridocopina</taxon>
        <taxon>Cypridoidea</taxon>
        <taxon>Cyprididae</taxon>
        <taxon>Notodromas</taxon>
    </lineage>
</organism>